<name>A0ABP7IML4_9ACTN</name>
<dbReference type="InterPro" id="IPR023006">
    <property type="entry name" value="YchJ-like"/>
</dbReference>
<dbReference type="SUPFAM" id="SSF54427">
    <property type="entry name" value="NTF2-like"/>
    <property type="match status" value="1"/>
</dbReference>
<dbReference type="PANTHER" id="PTHR33747">
    <property type="entry name" value="UPF0225 PROTEIN SCO1677"/>
    <property type="match status" value="1"/>
</dbReference>
<dbReference type="EMBL" id="BAABAH010000008">
    <property type="protein sequence ID" value="GAA3821966.1"/>
    <property type="molecule type" value="Genomic_DNA"/>
</dbReference>
<protein>
    <recommendedName>
        <fullName evidence="2">UPF0225 protein GCM10022242_24450</fullName>
    </recommendedName>
</protein>
<keyword evidence="5" id="KW-1185">Reference proteome</keyword>
<dbReference type="InterPro" id="IPR032710">
    <property type="entry name" value="NTF2-like_dom_sf"/>
</dbReference>
<dbReference type="RefSeq" id="WP_344775766.1">
    <property type="nucleotide sequence ID" value="NZ_BAABAH010000008.1"/>
</dbReference>
<evidence type="ECO:0000256" key="2">
    <source>
        <dbReference type="HAMAP-Rule" id="MF_00612"/>
    </source>
</evidence>
<gene>
    <name evidence="4" type="ORF">GCM10022242_24450</name>
</gene>
<reference evidence="5" key="1">
    <citation type="journal article" date="2019" name="Int. J. Syst. Evol. Microbiol.">
        <title>The Global Catalogue of Microorganisms (GCM) 10K type strain sequencing project: providing services to taxonomists for standard genome sequencing and annotation.</title>
        <authorList>
            <consortium name="The Broad Institute Genomics Platform"/>
            <consortium name="The Broad Institute Genome Sequencing Center for Infectious Disease"/>
            <person name="Wu L."/>
            <person name="Ma J."/>
        </authorList>
    </citation>
    <scope>NUCLEOTIDE SEQUENCE [LARGE SCALE GENOMIC DNA]</scope>
    <source>
        <strain evidence="5">JCM 16953</strain>
    </source>
</reference>
<evidence type="ECO:0000259" key="3">
    <source>
        <dbReference type="Pfam" id="PF17775"/>
    </source>
</evidence>
<evidence type="ECO:0000313" key="5">
    <source>
        <dbReference type="Proteomes" id="UP001501821"/>
    </source>
</evidence>
<evidence type="ECO:0000313" key="4">
    <source>
        <dbReference type="EMBL" id="GAA3821966.1"/>
    </source>
</evidence>
<proteinExistence type="inferred from homology"/>
<feature type="domain" description="YchJ-like middle NTF2-like" evidence="3">
    <location>
        <begin position="30"/>
        <end position="124"/>
    </location>
</feature>
<dbReference type="Pfam" id="PF02810">
    <property type="entry name" value="SEC-C"/>
    <property type="match status" value="1"/>
</dbReference>
<dbReference type="InterPro" id="IPR048469">
    <property type="entry name" value="YchJ-like_M"/>
</dbReference>
<comment type="caution">
    <text evidence="4">The sequence shown here is derived from an EMBL/GenBank/DDBJ whole genome shotgun (WGS) entry which is preliminary data.</text>
</comment>
<organism evidence="4 5">
    <name type="scientific">Nocardioides panacisoli</name>
    <dbReference type="NCBI Taxonomy" id="627624"/>
    <lineage>
        <taxon>Bacteria</taxon>
        <taxon>Bacillati</taxon>
        <taxon>Actinomycetota</taxon>
        <taxon>Actinomycetes</taxon>
        <taxon>Propionibacteriales</taxon>
        <taxon>Nocardioidaceae</taxon>
        <taxon>Nocardioides</taxon>
    </lineage>
</organism>
<dbReference type="Proteomes" id="UP001501821">
    <property type="component" value="Unassembled WGS sequence"/>
</dbReference>
<dbReference type="PANTHER" id="PTHR33747:SF1">
    <property type="entry name" value="ADENYLATE CYCLASE-ASSOCIATED CAP C-TERMINAL DOMAIN-CONTAINING PROTEIN"/>
    <property type="match status" value="1"/>
</dbReference>
<dbReference type="Pfam" id="PF17775">
    <property type="entry name" value="YchJ_M-like"/>
    <property type="match status" value="1"/>
</dbReference>
<dbReference type="HAMAP" id="MF_00612">
    <property type="entry name" value="UPF0225"/>
    <property type="match status" value="1"/>
</dbReference>
<accession>A0ABP7IML4</accession>
<evidence type="ECO:0000256" key="1">
    <source>
        <dbReference type="ARBA" id="ARBA00010839"/>
    </source>
</evidence>
<dbReference type="Gene3D" id="3.10.450.50">
    <property type="match status" value="1"/>
</dbReference>
<dbReference type="InterPro" id="IPR004027">
    <property type="entry name" value="SEC_C_motif"/>
</dbReference>
<sequence length="129" mass="13723">MTRGACPCGSGAPYAACCGPLHDGKVPAATAEALMRSRYSAFVVGDVPYLLRTWHPAMRPGSIELDPDQRWTGLAVLATDAGGPGDSKGVVEFRASYAVRGQPGALHEVSRFFRVDGAWVYVRGKQLAD</sequence>
<comment type="similarity">
    <text evidence="1 2">Belongs to the UPF0225 family.</text>
</comment>